<dbReference type="GO" id="GO:0020037">
    <property type="term" value="F:heme binding"/>
    <property type="evidence" value="ECO:0007669"/>
    <property type="project" value="InterPro"/>
</dbReference>
<keyword evidence="4" id="KW-0812">Transmembrane</keyword>
<dbReference type="SUPFAM" id="SSF48484">
    <property type="entry name" value="Lipoxigenase"/>
    <property type="match status" value="1"/>
</dbReference>
<dbReference type="GeneID" id="25565810"/>
<feature type="domain" description="Lipoxygenase" evidence="5">
    <location>
        <begin position="782"/>
        <end position="1379"/>
    </location>
</feature>
<evidence type="ECO:0000256" key="2">
    <source>
        <dbReference type="ARBA" id="ARBA00022964"/>
    </source>
</evidence>
<evidence type="ECO:0000256" key="3">
    <source>
        <dbReference type="ARBA" id="ARBA00023002"/>
    </source>
</evidence>
<name>A0A0L0DEV1_THETB</name>
<dbReference type="Gene3D" id="3.10.450.60">
    <property type="match status" value="1"/>
</dbReference>
<dbReference type="GO" id="GO:0034440">
    <property type="term" value="P:lipid oxidation"/>
    <property type="evidence" value="ECO:0007669"/>
    <property type="project" value="InterPro"/>
</dbReference>
<dbReference type="PROSITE" id="PS51393">
    <property type="entry name" value="LIPOXYGENASE_3"/>
    <property type="match status" value="1"/>
</dbReference>
<feature type="transmembrane region" description="Helical" evidence="4">
    <location>
        <begin position="211"/>
        <end position="231"/>
    </location>
</feature>
<gene>
    <name evidence="6" type="ORF">AMSG_06723</name>
</gene>
<evidence type="ECO:0000259" key="5">
    <source>
        <dbReference type="PROSITE" id="PS51393"/>
    </source>
</evidence>
<dbReference type="Gene3D" id="1.20.245.10">
    <property type="entry name" value="Lipoxygenase-1, Domain 5"/>
    <property type="match status" value="1"/>
</dbReference>
<dbReference type="InterPro" id="IPR013819">
    <property type="entry name" value="LipOase_C"/>
</dbReference>
<feature type="transmembrane region" description="Helical" evidence="4">
    <location>
        <begin position="20"/>
        <end position="42"/>
    </location>
</feature>
<feature type="transmembrane region" description="Helical" evidence="4">
    <location>
        <begin position="398"/>
        <end position="419"/>
    </location>
</feature>
<dbReference type="Proteomes" id="UP000054408">
    <property type="component" value="Unassembled WGS sequence"/>
</dbReference>
<dbReference type="InterPro" id="IPR020835">
    <property type="entry name" value="Catalase_sf"/>
</dbReference>
<accession>A0A0L0DEV1</accession>
<dbReference type="Gene3D" id="2.40.180.10">
    <property type="entry name" value="Catalase core domain"/>
    <property type="match status" value="1"/>
</dbReference>
<organism evidence="6 7">
    <name type="scientific">Thecamonas trahens ATCC 50062</name>
    <dbReference type="NCBI Taxonomy" id="461836"/>
    <lineage>
        <taxon>Eukaryota</taxon>
        <taxon>Apusozoa</taxon>
        <taxon>Apusomonadida</taxon>
        <taxon>Apusomonadidae</taxon>
        <taxon>Thecamonas</taxon>
    </lineage>
</organism>
<feature type="transmembrane region" description="Helical" evidence="4">
    <location>
        <begin position="128"/>
        <end position="147"/>
    </location>
</feature>
<dbReference type="GO" id="GO:0046872">
    <property type="term" value="F:metal ion binding"/>
    <property type="evidence" value="ECO:0007669"/>
    <property type="project" value="UniProtKB-KW"/>
</dbReference>
<dbReference type="InterPro" id="IPR036226">
    <property type="entry name" value="LipOase_C_sf"/>
</dbReference>
<evidence type="ECO:0000313" key="6">
    <source>
        <dbReference type="EMBL" id="KNC50819.1"/>
    </source>
</evidence>
<dbReference type="eggNOG" id="ENOG502QQSP">
    <property type="taxonomic scope" value="Eukaryota"/>
</dbReference>
<feature type="transmembrane region" description="Helical" evidence="4">
    <location>
        <begin position="320"/>
        <end position="338"/>
    </location>
</feature>
<keyword evidence="1" id="KW-0479">Metal-binding</keyword>
<evidence type="ECO:0000313" key="7">
    <source>
        <dbReference type="Proteomes" id="UP000054408"/>
    </source>
</evidence>
<feature type="transmembrane region" description="Helical" evidence="4">
    <location>
        <begin position="51"/>
        <end position="72"/>
    </location>
</feature>
<dbReference type="STRING" id="461836.A0A0L0DEV1"/>
<sequence length="1379" mass="152324">MVDLLHGVYTATRLLVGCSPFALATVVASFALLYFGPLFVVVSRSRGWSNWVYQGAGAGLYLLPFWLLWSILHYADATNSLVADATDAFVTLRFSWVDAYIPVAIVAAVVVLVYAVRFDVHKDNPGEIALLAGLTLAAPAAGLGRALTLFRKLAAEGKQPGMWARWWASQIAVSFATVCYLIWAIRMYYWTVSPATCITYPLHFRLLLNPLQLHVLYNVILVKILALTVLLDVELPLSTHSTALYAIHVVFAYQHSAIGLAMVFITADIVKRSSSDAYVSAHASQQVSFSATAALGRIAATAAAFSTATTAWFALNLTQVEALAVLGFLLAILYLAPYGNAPHPEVLGKWILDHWLQTAALAAGAVALVFAAFTHWGLVPWEVELFSELFVSNNVFKLVALTFKVAVGGGTIWAAMAVYKARALKSWLRLLILIPAALLFLHALTRYTDQCSLVPGEVYPEANEAQSIAELIDTTTSIVKELDLNTAYRDVHRKMHGCVRGEFRVNDWVPEHLKVGLFANPGESWPAWVRFSNGMRKVRNDARPDVRGMAIKLCGVAGEKAATFEPFAEPNTADFVLVSSKTFFANSISAYPKLLKAIVAGGLRTLFTLGPMFYSGFVMSNPLTTEYFSVTPYALGSAPPVDSLYDLPLAVKYGVRPCAVNSAAVADDEIAWGSSPDFLREAMTRWLDAGEACFEFGIAEQGLDACKNPLEDIAVRWTDKTGYNDVVYVPVARLTIPQQTFDYVDQFDFCRDLSFNIWHTPVSHRPLGSIAKARKFVYNATATLRRTLNSAVVAQPTCTETFSGRRVGQLAGQPDIFDYATMPVPFSYLPRFIRDIPQSQQYEFKFYSSHGAVFAGALAKSLLRVKDAPRPISEWESPDEWAVVFDAGDTNSSVEALHANLFTLPIPYGYHNWTDDMVWARTYLTGTNPVILQRVLPTNPLPAALDMAPSSVAAANAFLASKGLPPMDELSEAGQLYFADYELLADAITKDDFIMYAPVVVFYLDTVNVAPGSYAKLMPLAIQLTRGTRAAEAGPHVWHLPSDPAESWLFAKMHVASSDVQWHEAGAHLGPIHLTMEPFLIAFFRSFAKDHPMYVFLKPHTYDTFAVNNMGRYSLVARKGAQFENLNSIGLDGVLELMERNYNDYWTWEGFAFPQELADRGFTKVTPGSPDDPLPGYYYRDDGFVLWDAIENYANRAVDIMYASDADLVADDQFNGFMAELRSPHGANITSIPDVKTRPELARFLTRFLFTVTAQHAAVSLSQYDYYAFAPSRPTLMRKPMPINKSEVTLRYIMDSLPDARTVTHSLGLVRLLSTPTLGPGGSYSSLLQVPVADMFKPAYLPFQERCKEIEASILARNAAAEDPYLFLRPSQVPYSLSS</sequence>
<proteinExistence type="predicted"/>
<dbReference type="PANTHER" id="PTHR11771">
    <property type="entry name" value="LIPOXYGENASE"/>
    <property type="match status" value="1"/>
</dbReference>
<dbReference type="OrthoDB" id="407298at2759"/>
<dbReference type="InterPro" id="IPR000907">
    <property type="entry name" value="LipOase"/>
</dbReference>
<keyword evidence="7" id="KW-1185">Reference proteome</keyword>
<feature type="transmembrane region" description="Helical" evidence="4">
    <location>
        <begin position="426"/>
        <end position="444"/>
    </location>
</feature>
<dbReference type="GO" id="GO:0016702">
    <property type="term" value="F:oxidoreductase activity, acting on single donors with incorporation of molecular oxygen, incorporation of two atoms of oxygen"/>
    <property type="evidence" value="ECO:0007669"/>
    <property type="project" value="InterPro"/>
</dbReference>
<keyword evidence="4" id="KW-0472">Membrane</keyword>
<feature type="transmembrane region" description="Helical" evidence="4">
    <location>
        <begin position="167"/>
        <end position="190"/>
    </location>
</feature>
<evidence type="ECO:0000256" key="1">
    <source>
        <dbReference type="ARBA" id="ARBA00022723"/>
    </source>
</evidence>
<dbReference type="SUPFAM" id="SSF56634">
    <property type="entry name" value="Heme-dependent catalase-like"/>
    <property type="match status" value="1"/>
</dbReference>
<dbReference type="RefSeq" id="XP_013756774.1">
    <property type="nucleotide sequence ID" value="XM_013901320.1"/>
</dbReference>
<feature type="transmembrane region" description="Helical" evidence="4">
    <location>
        <begin position="243"/>
        <end position="265"/>
    </location>
</feature>
<dbReference type="EMBL" id="GL349462">
    <property type="protein sequence ID" value="KNC50819.1"/>
    <property type="molecule type" value="Genomic_DNA"/>
</dbReference>
<evidence type="ECO:0000256" key="4">
    <source>
        <dbReference type="SAM" id="Phobius"/>
    </source>
</evidence>
<keyword evidence="3" id="KW-0560">Oxidoreductase</keyword>
<protein>
    <submittedName>
        <fullName evidence="6">Arachidonate 12-lipoxygenase</fullName>
    </submittedName>
</protein>
<feature type="transmembrane region" description="Helical" evidence="4">
    <location>
        <begin position="99"/>
        <end position="116"/>
    </location>
</feature>
<dbReference type="Pfam" id="PF00305">
    <property type="entry name" value="Lipoxygenase"/>
    <property type="match status" value="1"/>
</dbReference>
<keyword evidence="4" id="KW-1133">Transmembrane helix</keyword>
<reference evidence="6 7" key="1">
    <citation type="submission" date="2010-05" db="EMBL/GenBank/DDBJ databases">
        <title>The Genome Sequence of Thecamonas trahens ATCC 50062.</title>
        <authorList>
            <consortium name="The Broad Institute Genome Sequencing Platform"/>
            <person name="Russ C."/>
            <person name="Cuomo C."/>
            <person name="Shea T."/>
            <person name="Young S.K."/>
            <person name="Zeng Q."/>
            <person name="Koehrsen M."/>
            <person name="Haas B."/>
            <person name="Borodovsky M."/>
            <person name="Guigo R."/>
            <person name="Alvarado L."/>
            <person name="Berlin A."/>
            <person name="Bochicchio J."/>
            <person name="Borenstein D."/>
            <person name="Chapman S."/>
            <person name="Chen Z."/>
            <person name="Freedman E."/>
            <person name="Gellesch M."/>
            <person name="Goldberg J."/>
            <person name="Griggs A."/>
            <person name="Gujja S."/>
            <person name="Heilman E."/>
            <person name="Heiman D."/>
            <person name="Hepburn T."/>
            <person name="Howarth C."/>
            <person name="Jen D."/>
            <person name="Larson L."/>
            <person name="Mehta T."/>
            <person name="Park D."/>
            <person name="Pearson M."/>
            <person name="Roberts A."/>
            <person name="Saif S."/>
            <person name="Shenoy N."/>
            <person name="Sisk P."/>
            <person name="Stolte C."/>
            <person name="Sykes S."/>
            <person name="Thomson T."/>
            <person name="Walk T."/>
            <person name="White J."/>
            <person name="Yandava C."/>
            <person name="Burger G."/>
            <person name="Gray M.W."/>
            <person name="Holland P.W.H."/>
            <person name="King N."/>
            <person name="Lang F.B.F."/>
            <person name="Roger A.J."/>
            <person name="Ruiz-Trillo I."/>
            <person name="Lander E."/>
            <person name="Nusbaum C."/>
        </authorList>
    </citation>
    <scope>NUCLEOTIDE SEQUENCE [LARGE SCALE GENOMIC DNA]</scope>
    <source>
        <strain evidence="6 7">ATCC 50062</strain>
    </source>
</reference>
<feature type="transmembrane region" description="Helical" evidence="4">
    <location>
        <begin position="294"/>
        <end position="314"/>
    </location>
</feature>
<keyword evidence="2" id="KW-0223">Dioxygenase</keyword>
<feature type="transmembrane region" description="Helical" evidence="4">
    <location>
        <begin position="359"/>
        <end position="378"/>
    </location>
</feature>